<dbReference type="GO" id="GO:0005643">
    <property type="term" value="C:nuclear pore"/>
    <property type="evidence" value="ECO:0007669"/>
    <property type="project" value="TreeGrafter"/>
</dbReference>
<proteinExistence type="inferred from homology"/>
<accession>A0AAW1Q8E1</accession>
<dbReference type="SUPFAM" id="SSF48371">
    <property type="entry name" value="ARM repeat"/>
    <property type="match status" value="1"/>
</dbReference>
<evidence type="ECO:0000259" key="11">
    <source>
        <dbReference type="PROSITE" id="PS50166"/>
    </source>
</evidence>
<feature type="domain" description="Importin N-terminal" evidence="11">
    <location>
        <begin position="24"/>
        <end position="90"/>
    </location>
</feature>
<dbReference type="SMART" id="SM00913">
    <property type="entry name" value="IBN_N"/>
    <property type="match status" value="1"/>
</dbReference>
<dbReference type="PANTHER" id="PTHR12596:SF1">
    <property type="entry name" value="EXPORTIN-4"/>
    <property type="match status" value="1"/>
</dbReference>
<evidence type="ECO:0000256" key="5">
    <source>
        <dbReference type="ARBA" id="ARBA00022490"/>
    </source>
</evidence>
<gene>
    <name evidence="12" type="ORF">WJX74_008203</name>
</gene>
<protein>
    <recommendedName>
        <fullName evidence="8">Exportin-4</fullName>
    </recommendedName>
</protein>
<keyword evidence="4" id="KW-0813">Transport</keyword>
<dbReference type="Proteomes" id="UP001438707">
    <property type="component" value="Unassembled WGS sequence"/>
</dbReference>
<dbReference type="InterPro" id="IPR016024">
    <property type="entry name" value="ARM-type_fold"/>
</dbReference>
<reference evidence="12 13" key="1">
    <citation type="journal article" date="2024" name="Nat. Commun.">
        <title>Phylogenomics reveals the evolutionary origins of lichenization in chlorophyte algae.</title>
        <authorList>
            <person name="Puginier C."/>
            <person name="Libourel C."/>
            <person name="Otte J."/>
            <person name="Skaloud P."/>
            <person name="Haon M."/>
            <person name="Grisel S."/>
            <person name="Petersen M."/>
            <person name="Berrin J.G."/>
            <person name="Delaux P.M."/>
            <person name="Dal Grande F."/>
            <person name="Keller J."/>
        </authorList>
    </citation>
    <scope>NUCLEOTIDE SEQUENCE [LARGE SCALE GENOMIC DNA]</scope>
    <source>
        <strain evidence="12 13">SAG 2145</strain>
    </source>
</reference>
<evidence type="ECO:0000256" key="6">
    <source>
        <dbReference type="ARBA" id="ARBA00022927"/>
    </source>
</evidence>
<keyword evidence="13" id="KW-1185">Reference proteome</keyword>
<organism evidence="12 13">
    <name type="scientific">Apatococcus lobatus</name>
    <dbReference type="NCBI Taxonomy" id="904363"/>
    <lineage>
        <taxon>Eukaryota</taxon>
        <taxon>Viridiplantae</taxon>
        <taxon>Chlorophyta</taxon>
        <taxon>core chlorophytes</taxon>
        <taxon>Trebouxiophyceae</taxon>
        <taxon>Chlorellales</taxon>
        <taxon>Chlorellaceae</taxon>
        <taxon>Apatococcus</taxon>
    </lineage>
</organism>
<evidence type="ECO:0000256" key="3">
    <source>
        <dbReference type="ARBA" id="ARBA00009466"/>
    </source>
</evidence>
<dbReference type="GO" id="GO:0006611">
    <property type="term" value="P:protein export from nucleus"/>
    <property type="evidence" value="ECO:0007669"/>
    <property type="project" value="TreeGrafter"/>
</dbReference>
<dbReference type="GO" id="GO:0031267">
    <property type="term" value="F:small GTPase binding"/>
    <property type="evidence" value="ECO:0007669"/>
    <property type="project" value="InterPro"/>
</dbReference>
<evidence type="ECO:0000256" key="7">
    <source>
        <dbReference type="ARBA" id="ARBA00023242"/>
    </source>
</evidence>
<name>A0AAW1Q8E1_9CHLO</name>
<feature type="region of interest" description="Disordered" evidence="10">
    <location>
        <begin position="476"/>
        <end position="500"/>
    </location>
</feature>
<comment type="similarity">
    <text evidence="3">Belongs to the exportin family.</text>
</comment>
<evidence type="ECO:0000256" key="4">
    <source>
        <dbReference type="ARBA" id="ARBA00022448"/>
    </source>
</evidence>
<keyword evidence="5" id="KW-0963">Cytoplasm</keyword>
<sequence>MDHIQQVLERACDQFAVPGFQKQAEAVLLEFRQSHQPFAACQHVLQHSTHQAAQFQAALTLREAGLREWEGLGPGGQQGLRQFLLSTLLRDSTPHGAIVQGALSGAFAVLLKRGWLAGNVAQQQAWLGDVEAIAASSQHLTIRSASIWLLEAVITEFNPATASAMGMPWASHEQCRSSLQATHLRRVALLVMTQARTSVVAALQGQDGGICRACMALLSVILSWDFRDPAHGLRMSPAVRPSDDLLQVKPGEAWRELLLAPDAFDWLTHLITTLGHPEHQQQLSQADSQCLASQSRNLLVRLCAVAGDIFPPKDGKQRASLGLQCQTAKDTYLARVLHPVLLCALPSQQSVQQASCGNQDPLLDACRAVAAAAPVHRANGFHRALPPGCGPQLPSGVLSSIAELTQQVLGTGGMGDDGGWASTATDLLLEAWSALLLEATMCGSPRDADLPEGVAEAAAGVFHALVLAALAEAGKGLDEDESEGEADAAAANPEANVSSVEEDRLAQAAAIGRTALEPCAGLLAGLIQQRLEALPRLAQSGQDASQAQEELCWLACMGAALVADAGDGETPLVPNAVADCCQAAAAAGRPDTIQALCQLLLQLLTLPLNPAASPCASPRLMEAAVAAAARLCGTYLMPSSELLGSLGHFFGSEGSGQQVVEGLLSSCQALLLRPEYTAEGALHKLVSGRLLRMLALCQPTATLLLHSPAYQGLAGGFAEQRHELMSLGESVLKRLAEALCLVAAAIPDFAESHGYTTSLLQSSAGAVERVSQLPAAEAGKADVTGQATILIQIWRGATQGMTAYSQTAMWALTQHLLQPLLSLQHIYRNHPRATCLLLKLAAGLVEAHISYLGPEDARQLFAWVLAALQQYARDGRRAHAGTVHSLNARLQEEANAEAEAELRALLRLLFNVTQRDLADFGTPAGQPGIDVAQMVFVGLDIVVPLMTTELLKFPALSVAYFQLLAHMLEVYPERVLTLPGHQATMLMNTLRFGLSSMSQDVLQASLEATAALARFHQLHTPPSSSTSAGARAALSTLLWALMQRMLEEPSGGDLVELAADAALPLILFCPEAFQTLGHDLVSSRNDKATESQLTASLMALSSSSTAISSNMDRPSRKAFRLSFSDFILVARSILQMR</sequence>
<dbReference type="InterPro" id="IPR011989">
    <property type="entry name" value="ARM-like"/>
</dbReference>
<dbReference type="AlphaFoldDB" id="A0AAW1Q8E1"/>
<comment type="subcellular location">
    <subcellularLocation>
        <location evidence="2">Cytoplasm</location>
    </subcellularLocation>
    <subcellularLocation>
        <location evidence="1">Nucleus</location>
    </subcellularLocation>
</comment>
<keyword evidence="9" id="KW-0175">Coiled coil</keyword>
<dbReference type="GO" id="GO:0005049">
    <property type="term" value="F:nuclear export signal receptor activity"/>
    <property type="evidence" value="ECO:0007669"/>
    <property type="project" value="InterPro"/>
</dbReference>
<keyword evidence="6" id="KW-0653">Protein transport</keyword>
<evidence type="ECO:0000256" key="1">
    <source>
        <dbReference type="ARBA" id="ARBA00004123"/>
    </source>
</evidence>
<evidence type="ECO:0000313" key="12">
    <source>
        <dbReference type="EMBL" id="KAK9818598.1"/>
    </source>
</evidence>
<dbReference type="PANTHER" id="PTHR12596">
    <property type="entry name" value="EXPORTIN 4,7-RELATED"/>
    <property type="match status" value="1"/>
</dbReference>
<evidence type="ECO:0000256" key="2">
    <source>
        <dbReference type="ARBA" id="ARBA00004496"/>
    </source>
</evidence>
<evidence type="ECO:0000313" key="13">
    <source>
        <dbReference type="Proteomes" id="UP001438707"/>
    </source>
</evidence>
<keyword evidence="7" id="KW-0539">Nucleus</keyword>
<dbReference type="EMBL" id="JALJOS010000059">
    <property type="protein sequence ID" value="KAK9818598.1"/>
    <property type="molecule type" value="Genomic_DNA"/>
</dbReference>
<evidence type="ECO:0000256" key="8">
    <source>
        <dbReference type="ARBA" id="ARBA00040444"/>
    </source>
</evidence>
<dbReference type="InterPro" id="IPR001494">
    <property type="entry name" value="Importin-beta_N"/>
</dbReference>
<comment type="caution">
    <text evidence="12">The sequence shown here is derived from an EMBL/GenBank/DDBJ whole genome shotgun (WGS) entry which is preliminary data.</text>
</comment>
<dbReference type="GO" id="GO:0005737">
    <property type="term" value="C:cytoplasm"/>
    <property type="evidence" value="ECO:0007669"/>
    <property type="project" value="UniProtKB-SubCell"/>
</dbReference>
<dbReference type="InterPro" id="IPR044189">
    <property type="entry name" value="XPO4/7-like"/>
</dbReference>
<dbReference type="Gene3D" id="1.25.10.10">
    <property type="entry name" value="Leucine-rich Repeat Variant"/>
    <property type="match status" value="2"/>
</dbReference>
<evidence type="ECO:0000256" key="9">
    <source>
        <dbReference type="SAM" id="Coils"/>
    </source>
</evidence>
<feature type="coiled-coil region" evidence="9">
    <location>
        <begin position="883"/>
        <end position="915"/>
    </location>
</feature>
<evidence type="ECO:0000256" key="10">
    <source>
        <dbReference type="SAM" id="MobiDB-lite"/>
    </source>
</evidence>
<dbReference type="PROSITE" id="PS50166">
    <property type="entry name" value="IMPORTIN_B_NT"/>
    <property type="match status" value="1"/>
</dbReference>